<reference evidence="1 2" key="1">
    <citation type="submission" date="2020-08" db="EMBL/GenBank/DDBJ databases">
        <authorList>
            <person name="Newling K."/>
            <person name="Davey J."/>
            <person name="Forrester S."/>
        </authorList>
    </citation>
    <scope>NUCLEOTIDE SEQUENCE [LARGE SCALE GENOMIC DNA]</scope>
    <source>
        <strain evidence="2">Crithidia deanei Carvalho (ATCC PRA-265)</strain>
    </source>
</reference>
<gene>
    <name evidence="1" type="ORF">ADEAN_000853800</name>
</gene>
<protein>
    <submittedName>
        <fullName evidence="1">Uncharacterized protein</fullName>
    </submittedName>
</protein>
<sequence>MASKKEVFDLFPNLSRYAAPVKPADPPAHLTSGEFSDTVLHVLPALPKTEVSLRVQFRCSVHLVEGDTVLLTLAGFKGEPQSFGVEARPHPDGFDAAQHFRGFWSGDKKIKGGKKVKGIPPKQTIVLQVIQRIEEGTLVVLGVPFTVGLVSPDKQPANSIKLKIEGNVRHALDGKVEETTLSHFLRNKKRNHP</sequence>
<proteinExistence type="predicted"/>
<keyword evidence="2" id="KW-1185">Reference proteome</keyword>
<evidence type="ECO:0000313" key="2">
    <source>
        <dbReference type="Proteomes" id="UP000515908"/>
    </source>
</evidence>
<dbReference type="VEuPathDB" id="TriTrypDB:ADEAN_000853800"/>
<organism evidence="1 2">
    <name type="scientific">Angomonas deanei</name>
    <dbReference type="NCBI Taxonomy" id="59799"/>
    <lineage>
        <taxon>Eukaryota</taxon>
        <taxon>Discoba</taxon>
        <taxon>Euglenozoa</taxon>
        <taxon>Kinetoplastea</taxon>
        <taxon>Metakinetoplastina</taxon>
        <taxon>Trypanosomatida</taxon>
        <taxon>Trypanosomatidae</taxon>
        <taxon>Strigomonadinae</taxon>
        <taxon>Angomonas</taxon>
    </lineage>
</organism>
<name>A0A7G2CR86_9TRYP</name>
<dbReference type="AlphaFoldDB" id="A0A7G2CR86"/>
<evidence type="ECO:0000313" key="1">
    <source>
        <dbReference type="EMBL" id="CAD2221013.1"/>
    </source>
</evidence>
<accession>A0A7G2CR86</accession>
<dbReference type="Proteomes" id="UP000515908">
    <property type="component" value="Chromosome 19"/>
</dbReference>
<dbReference type="EMBL" id="LR877163">
    <property type="protein sequence ID" value="CAD2221013.1"/>
    <property type="molecule type" value="Genomic_DNA"/>
</dbReference>